<comment type="caution">
    <text evidence="1">The sequence shown here is derived from an EMBL/GenBank/DDBJ whole genome shotgun (WGS) entry which is preliminary data.</text>
</comment>
<dbReference type="EMBL" id="WUTW01000002">
    <property type="protein sequence ID" value="MXQ65499.1"/>
    <property type="molecule type" value="Genomic_DNA"/>
</dbReference>
<proteinExistence type="predicted"/>
<protein>
    <submittedName>
        <fullName evidence="1">Uncharacterized protein</fullName>
    </submittedName>
</protein>
<accession>A0A6I4W493</accession>
<keyword evidence="2" id="KW-1185">Reference proteome</keyword>
<reference evidence="1 2" key="1">
    <citation type="submission" date="2019-12" db="EMBL/GenBank/DDBJ databases">
        <title>Nocardia macrotermitis sp. nov. and Nocardia aurantia sp. nov., isolated from the gut of the fungus growing-termite Macrotermes natalensis.</title>
        <authorList>
            <person name="Christine B."/>
            <person name="Rene B."/>
        </authorList>
    </citation>
    <scope>NUCLEOTIDE SEQUENCE [LARGE SCALE GENOMIC DNA]</scope>
    <source>
        <strain evidence="1 2">DSM 102126</strain>
    </source>
</reference>
<dbReference type="AlphaFoldDB" id="A0A6I4W493"/>
<organism evidence="1 2">
    <name type="scientific">Actinomadura rayongensis</name>
    <dbReference type="NCBI Taxonomy" id="1429076"/>
    <lineage>
        <taxon>Bacteria</taxon>
        <taxon>Bacillati</taxon>
        <taxon>Actinomycetota</taxon>
        <taxon>Actinomycetes</taxon>
        <taxon>Streptosporangiales</taxon>
        <taxon>Thermomonosporaceae</taxon>
        <taxon>Actinomadura</taxon>
    </lineage>
</organism>
<evidence type="ECO:0000313" key="2">
    <source>
        <dbReference type="Proteomes" id="UP000431901"/>
    </source>
</evidence>
<name>A0A6I4W493_9ACTN</name>
<dbReference type="RefSeq" id="WP_202420701.1">
    <property type="nucleotide sequence ID" value="NZ_JBHLYI010000006.1"/>
</dbReference>
<gene>
    <name evidence="1" type="ORF">GQ466_15830</name>
</gene>
<dbReference type="Proteomes" id="UP000431901">
    <property type="component" value="Unassembled WGS sequence"/>
</dbReference>
<sequence>MCSTYGERMARLQQAIDDLAADGPAGLPPDVLVERIALLWTLVETVDPDIARRRKGYRHD</sequence>
<evidence type="ECO:0000313" key="1">
    <source>
        <dbReference type="EMBL" id="MXQ65499.1"/>
    </source>
</evidence>